<name>A0A6A6EB80_9PEZI</name>
<dbReference type="AlphaFoldDB" id="A0A6A6EB80"/>
<feature type="region of interest" description="Disordered" evidence="2">
    <location>
        <begin position="1"/>
        <end position="27"/>
    </location>
</feature>
<dbReference type="GO" id="GO:0000776">
    <property type="term" value="C:kinetochore"/>
    <property type="evidence" value="ECO:0007669"/>
    <property type="project" value="TreeGrafter"/>
</dbReference>
<evidence type="ECO:0000259" key="3">
    <source>
        <dbReference type="PROSITE" id="PS50174"/>
    </source>
</evidence>
<evidence type="ECO:0000256" key="2">
    <source>
        <dbReference type="SAM" id="MobiDB-lite"/>
    </source>
</evidence>
<dbReference type="Pfam" id="PF13821">
    <property type="entry name" value="DUF4187"/>
    <property type="match status" value="1"/>
</dbReference>
<keyword evidence="1" id="KW-0175">Coiled coil</keyword>
<dbReference type="EMBL" id="ML994626">
    <property type="protein sequence ID" value="KAF2187799.1"/>
    <property type="molecule type" value="Genomic_DNA"/>
</dbReference>
<feature type="compositionally biased region" description="Basic and acidic residues" evidence="2">
    <location>
        <begin position="165"/>
        <end position="177"/>
    </location>
</feature>
<sequence length="311" mass="36029">MAQSDDEDDYMTMVFDEPKKKGTETSLQRRARIRAENEIKARVKSKTELEAEEAASRETGLDTAIDPSNKGFKLMAKLGYKPGETLGKSENARKEPIRVTIKENKNAGIGVDSEKKRKFREEMENEAKRVKVEEGDYRDRVRQENEEKRLEYELRNAQKTAQWLADEHKTATEKDASDTSPASAEQKPLKSINVLWRGLVRRRLEGERNWRIRKSLDDSLPRSQRLPIYVDEDEDADYKLALGRDTGVTPIEDDLDEDDPDLEAFEAQPIVDRLLKVVEYLRQNHHYCFWCKYKYPDATMEGCPGVTEEDH</sequence>
<dbReference type="SMART" id="SM01173">
    <property type="entry name" value="DUF4187"/>
    <property type="match status" value="1"/>
</dbReference>
<keyword evidence="5" id="KW-1185">Reference proteome</keyword>
<dbReference type="PANTHER" id="PTHR21032">
    <property type="entry name" value="G PATCH DOMAIN-CONTAINING PROTEIN 11"/>
    <property type="match status" value="1"/>
</dbReference>
<dbReference type="InterPro" id="IPR025239">
    <property type="entry name" value="DUF4187"/>
</dbReference>
<evidence type="ECO:0000313" key="4">
    <source>
        <dbReference type="EMBL" id="KAF2187799.1"/>
    </source>
</evidence>
<dbReference type="Pfam" id="PF01585">
    <property type="entry name" value="G-patch"/>
    <property type="match status" value="1"/>
</dbReference>
<dbReference type="InterPro" id="IPR039249">
    <property type="entry name" value="GPATCH11"/>
</dbReference>
<gene>
    <name evidence="4" type="ORF">K469DRAFT_568631</name>
</gene>
<accession>A0A6A6EB80</accession>
<feature type="region of interest" description="Disordered" evidence="2">
    <location>
        <begin position="161"/>
        <end position="186"/>
    </location>
</feature>
<feature type="region of interest" description="Disordered" evidence="2">
    <location>
        <begin position="43"/>
        <end position="68"/>
    </location>
</feature>
<proteinExistence type="predicted"/>
<protein>
    <submittedName>
        <fullName evidence="4">G-patch-domain-containing protein</fullName>
    </submittedName>
</protein>
<feature type="compositionally biased region" description="Acidic residues" evidence="2">
    <location>
        <begin position="1"/>
        <end position="10"/>
    </location>
</feature>
<evidence type="ECO:0000313" key="5">
    <source>
        <dbReference type="Proteomes" id="UP000800200"/>
    </source>
</evidence>
<dbReference type="GO" id="GO:0003676">
    <property type="term" value="F:nucleic acid binding"/>
    <property type="evidence" value="ECO:0007669"/>
    <property type="project" value="InterPro"/>
</dbReference>
<feature type="domain" description="G-patch" evidence="3">
    <location>
        <begin position="67"/>
        <end position="114"/>
    </location>
</feature>
<dbReference type="Proteomes" id="UP000800200">
    <property type="component" value="Unassembled WGS sequence"/>
</dbReference>
<dbReference type="OrthoDB" id="786951at2759"/>
<evidence type="ECO:0000256" key="1">
    <source>
        <dbReference type="SAM" id="Coils"/>
    </source>
</evidence>
<dbReference type="PROSITE" id="PS50174">
    <property type="entry name" value="G_PATCH"/>
    <property type="match status" value="1"/>
</dbReference>
<dbReference type="SMART" id="SM00443">
    <property type="entry name" value="G_patch"/>
    <property type="match status" value="1"/>
</dbReference>
<dbReference type="InterPro" id="IPR000467">
    <property type="entry name" value="G_patch_dom"/>
</dbReference>
<feature type="coiled-coil region" evidence="1">
    <location>
        <begin position="120"/>
        <end position="160"/>
    </location>
</feature>
<organism evidence="4 5">
    <name type="scientific">Zopfia rhizophila CBS 207.26</name>
    <dbReference type="NCBI Taxonomy" id="1314779"/>
    <lineage>
        <taxon>Eukaryota</taxon>
        <taxon>Fungi</taxon>
        <taxon>Dikarya</taxon>
        <taxon>Ascomycota</taxon>
        <taxon>Pezizomycotina</taxon>
        <taxon>Dothideomycetes</taxon>
        <taxon>Dothideomycetes incertae sedis</taxon>
        <taxon>Zopfiaceae</taxon>
        <taxon>Zopfia</taxon>
    </lineage>
</organism>
<dbReference type="PANTHER" id="PTHR21032:SF0">
    <property type="entry name" value="G PATCH DOMAIN-CONTAINING PROTEIN 11"/>
    <property type="match status" value="1"/>
</dbReference>
<reference evidence="4" key="1">
    <citation type="journal article" date="2020" name="Stud. Mycol.">
        <title>101 Dothideomycetes genomes: a test case for predicting lifestyles and emergence of pathogens.</title>
        <authorList>
            <person name="Haridas S."/>
            <person name="Albert R."/>
            <person name="Binder M."/>
            <person name="Bloem J."/>
            <person name="Labutti K."/>
            <person name="Salamov A."/>
            <person name="Andreopoulos B."/>
            <person name="Baker S."/>
            <person name="Barry K."/>
            <person name="Bills G."/>
            <person name="Bluhm B."/>
            <person name="Cannon C."/>
            <person name="Castanera R."/>
            <person name="Culley D."/>
            <person name="Daum C."/>
            <person name="Ezra D."/>
            <person name="Gonzalez J."/>
            <person name="Henrissat B."/>
            <person name="Kuo A."/>
            <person name="Liang C."/>
            <person name="Lipzen A."/>
            <person name="Lutzoni F."/>
            <person name="Magnuson J."/>
            <person name="Mondo S."/>
            <person name="Nolan M."/>
            <person name="Ohm R."/>
            <person name="Pangilinan J."/>
            <person name="Park H.-J."/>
            <person name="Ramirez L."/>
            <person name="Alfaro M."/>
            <person name="Sun H."/>
            <person name="Tritt A."/>
            <person name="Yoshinaga Y."/>
            <person name="Zwiers L.-H."/>
            <person name="Turgeon B."/>
            <person name="Goodwin S."/>
            <person name="Spatafora J."/>
            <person name="Crous P."/>
            <person name="Grigoriev I."/>
        </authorList>
    </citation>
    <scope>NUCLEOTIDE SEQUENCE</scope>
    <source>
        <strain evidence="4">CBS 207.26</strain>
    </source>
</reference>
<feature type="compositionally biased region" description="Basic and acidic residues" evidence="2">
    <location>
        <begin position="43"/>
        <end position="60"/>
    </location>
</feature>